<feature type="compositionally biased region" description="Basic and acidic residues" evidence="1">
    <location>
        <begin position="265"/>
        <end position="303"/>
    </location>
</feature>
<dbReference type="Proteomes" id="UP001172155">
    <property type="component" value="Unassembled WGS sequence"/>
</dbReference>
<feature type="compositionally biased region" description="Basic residues" evidence="1">
    <location>
        <begin position="91"/>
        <end position="103"/>
    </location>
</feature>
<keyword evidence="3" id="KW-1185">Reference proteome</keyword>
<feature type="region of interest" description="Disordered" evidence="1">
    <location>
        <begin position="1"/>
        <end position="112"/>
    </location>
</feature>
<feature type="compositionally biased region" description="Basic and acidic residues" evidence="1">
    <location>
        <begin position="310"/>
        <end position="343"/>
    </location>
</feature>
<comment type="caution">
    <text evidence="2">The sequence shown here is derived from an EMBL/GenBank/DDBJ whole genome shotgun (WGS) entry which is preliminary data.</text>
</comment>
<feature type="compositionally biased region" description="Basic and acidic residues" evidence="1">
    <location>
        <begin position="32"/>
        <end position="41"/>
    </location>
</feature>
<evidence type="ECO:0000313" key="3">
    <source>
        <dbReference type="Proteomes" id="UP001172155"/>
    </source>
</evidence>
<feature type="region of interest" description="Disordered" evidence="1">
    <location>
        <begin position="138"/>
        <end position="181"/>
    </location>
</feature>
<proteinExistence type="predicted"/>
<accession>A0AA40F7K9</accession>
<sequence>MPSKRGKSSGEPPEILQHLGRAALAYGISRLARQESSKSGDKSSTQSATPKKRKHGSSPSSSSKSKSHHTSSRSKDMQDKSDDNSTASSHRSSRSHSRKRSSKSRASAGAGVDNNELHHHMSQLAAGVLAFGVQRYMHHRHERKRQKAAAPSGAADPRGSRGPQQPARGIFDAGGAGKPRVDPELSAALASLDGELQGTAQELGRLARKKPDHRDCEVHRGLVDSEQRIQRGLDGLRSSVNNVRNLHPGVEGPERTVPMAAATGRKREERARKREAEARIREAEARSREAELRNREGRVKGERMPAPPPPERDGARRGREKPSWDTGERYDGYERRSRARDDWGGFGARGEGRWMR</sequence>
<dbReference type="EMBL" id="JAUKUD010000001">
    <property type="protein sequence ID" value="KAK0752703.1"/>
    <property type="molecule type" value="Genomic_DNA"/>
</dbReference>
<evidence type="ECO:0000256" key="1">
    <source>
        <dbReference type="SAM" id="MobiDB-lite"/>
    </source>
</evidence>
<feature type="compositionally biased region" description="Basic residues" evidence="1">
    <location>
        <begin position="138"/>
        <end position="147"/>
    </location>
</feature>
<feature type="region of interest" description="Disordered" evidence="1">
    <location>
        <begin position="239"/>
        <end position="356"/>
    </location>
</feature>
<reference evidence="2" key="1">
    <citation type="submission" date="2023-06" db="EMBL/GenBank/DDBJ databases">
        <title>Genome-scale phylogeny and comparative genomics of the fungal order Sordariales.</title>
        <authorList>
            <consortium name="Lawrence Berkeley National Laboratory"/>
            <person name="Hensen N."/>
            <person name="Bonometti L."/>
            <person name="Westerberg I."/>
            <person name="Brannstrom I.O."/>
            <person name="Guillou S."/>
            <person name="Cros-Aarteil S."/>
            <person name="Calhoun S."/>
            <person name="Haridas S."/>
            <person name="Kuo A."/>
            <person name="Mondo S."/>
            <person name="Pangilinan J."/>
            <person name="Riley R."/>
            <person name="LaButti K."/>
            <person name="Andreopoulos B."/>
            <person name="Lipzen A."/>
            <person name="Chen C."/>
            <person name="Yanf M."/>
            <person name="Daum C."/>
            <person name="Ng V."/>
            <person name="Clum A."/>
            <person name="Steindorff A."/>
            <person name="Ohm R."/>
            <person name="Martin F."/>
            <person name="Silar P."/>
            <person name="Natvig D."/>
            <person name="Lalanne C."/>
            <person name="Gautier V."/>
            <person name="Ament-velasquez S.L."/>
            <person name="Kruys A."/>
            <person name="Hutchinson M.I."/>
            <person name="Powell A.J."/>
            <person name="Barry K."/>
            <person name="Miller A.N."/>
            <person name="Grigoriev I.V."/>
            <person name="Debuchy R."/>
            <person name="Gladieux P."/>
            <person name="Thoren M.H."/>
            <person name="Johannesson H."/>
        </authorList>
    </citation>
    <scope>NUCLEOTIDE SEQUENCE</scope>
    <source>
        <strain evidence="2">SMH3187-1</strain>
    </source>
</reference>
<protein>
    <submittedName>
        <fullName evidence="2">Uncharacterized protein</fullName>
    </submittedName>
</protein>
<dbReference type="AlphaFoldDB" id="A0AA40F7K9"/>
<gene>
    <name evidence="2" type="ORF">B0T18DRAFT_335</name>
</gene>
<feature type="compositionally biased region" description="Basic and acidic residues" evidence="1">
    <location>
        <begin position="73"/>
        <end position="83"/>
    </location>
</feature>
<name>A0AA40F7K9_9PEZI</name>
<evidence type="ECO:0000313" key="2">
    <source>
        <dbReference type="EMBL" id="KAK0752703.1"/>
    </source>
</evidence>
<organism evidence="2 3">
    <name type="scientific">Schizothecium vesticola</name>
    <dbReference type="NCBI Taxonomy" id="314040"/>
    <lineage>
        <taxon>Eukaryota</taxon>
        <taxon>Fungi</taxon>
        <taxon>Dikarya</taxon>
        <taxon>Ascomycota</taxon>
        <taxon>Pezizomycotina</taxon>
        <taxon>Sordariomycetes</taxon>
        <taxon>Sordariomycetidae</taxon>
        <taxon>Sordariales</taxon>
        <taxon>Schizotheciaceae</taxon>
        <taxon>Schizothecium</taxon>
    </lineage>
</organism>